<feature type="region of interest" description="Disordered" evidence="1">
    <location>
        <begin position="125"/>
        <end position="157"/>
    </location>
</feature>
<dbReference type="EMBL" id="LT984814">
    <property type="protein sequence ID" value="SPD66562.1"/>
    <property type="molecule type" value="Genomic_DNA"/>
</dbReference>
<keyword evidence="2" id="KW-0614">Plasmid</keyword>
<feature type="compositionally biased region" description="Basic and acidic residues" evidence="1">
    <location>
        <begin position="183"/>
        <end position="193"/>
    </location>
</feature>
<accession>A0A9Q7XTM2</accession>
<evidence type="ECO:0000313" key="2">
    <source>
        <dbReference type="EMBL" id="SPD66562.1"/>
    </source>
</evidence>
<sequence length="193" mass="20322">MLSRFVRPARHPHQSWQHGGTRNRRRVGIGNGKARASPARWTGAQTGELPACLARRGLQGGPGWRRSARGRCRGRAKRVTCYVTCSVHAGTRSGGVAGPAAAGRARFADAALFPAHDTRYVTRNAPRSPCQRAGGPRGASRGHRAGRMPQGFAGTTPDFGGVCAVARQTAGIPIAPSPSPPHAADKRVARPSD</sequence>
<protein>
    <submittedName>
        <fullName evidence="2">Uncharacterized protein</fullName>
    </submittedName>
</protein>
<proteinExistence type="predicted"/>
<geneLocation type="plasmid" evidence="3">
    <name>cbm2636_mp</name>
</geneLocation>
<reference evidence="2 3" key="1">
    <citation type="submission" date="2018-01" db="EMBL/GenBank/DDBJ databases">
        <authorList>
            <person name="Clerissi C."/>
        </authorList>
    </citation>
    <scope>NUCLEOTIDE SEQUENCE [LARGE SCALE GENOMIC DNA]</scope>
    <source>
        <strain evidence="2">Cupriavidus taiwanensis SWF 66322</strain>
        <plasmid evidence="3">cbm2636_mp</plasmid>
    </source>
</reference>
<name>A0A9Q7XTM2_9BURK</name>
<feature type="region of interest" description="Disordered" evidence="1">
    <location>
        <begin position="1"/>
        <end position="40"/>
    </location>
</feature>
<dbReference type="Proteomes" id="UP000254259">
    <property type="component" value="Plasmid CBM2636_mp"/>
</dbReference>
<evidence type="ECO:0000256" key="1">
    <source>
        <dbReference type="SAM" id="MobiDB-lite"/>
    </source>
</evidence>
<gene>
    <name evidence="2" type="ORF">CBM2636_MP10198</name>
</gene>
<dbReference type="AlphaFoldDB" id="A0A9Q7XTM2"/>
<organism evidence="2 3">
    <name type="scientific">Cupriavidus taiwanensis</name>
    <dbReference type="NCBI Taxonomy" id="164546"/>
    <lineage>
        <taxon>Bacteria</taxon>
        <taxon>Pseudomonadati</taxon>
        <taxon>Pseudomonadota</taxon>
        <taxon>Betaproteobacteria</taxon>
        <taxon>Burkholderiales</taxon>
        <taxon>Burkholderiaceae</taxon>
        <taxon>Cupriavidus</taxon>
    </lineage>
</organism>
<evidence type="ECO:0000313" key="3">
    <source>
        <dbReference type="Proteomes" id="UP000254259"/>
    </source>
</evidence>
<feature type="region of interest" description="Disordered" evidence="1">
    <location>
        <begin position="171"/>
        <end position="193"/>
    </location>
</feature>